<keyword evidence="3" id="KW-1185">Reference proteome</keyword>
<accession>A0A927BBT9</accession>
<comment type="caution">
    <text evidence="2">The sequence shown here is derived from an EMBL/GenBank/DDBJ whole genome shotgun (WGS) entry which is preliminary data.</text>
</comment>
<protein>
    <recommendedName>
        <fullName evidence="4">YCII-related domain-containing protein</fullName>
    </recommendedName>
</protein>
<dbReference type="Proteomes" id="UP000612233">
    <property type="component" value="Unassembled WGS sequence"/>
</dbReference>
<dbReference type="AlphaFoldDB" id="A0A927BBT9"/>
<organism evidence="2 3">
    <name type="scientific">Hymenobacter montanus</name>
    <dbReference type="NCBI Taxonomy" id="2771359"/>
    <lineage>
        <taxon>Bacteria</taxon>
        <taxon>Pseudomonadati</taxon>
        <taxon>Bacteroidota</taxon>
        <taxon>Cytophagia</taxon>
        <taxon>Cytophagales</taxon>
        <taxon>Hymenobacteraceae</taxon>
        <taxon>Hymenobacter</taxon>
    </lineage>
</organism>
<feature type="signal peptide" evidence="1">
    <location>
        <begin position="1"/>
        <end position="23"/>
    </location>
</feature>
<evidence type="ECO:0008006" key="4">
    <source>
        <dbReference type="Google" id="ProtNLM"/>
    </source>
</evidence>
<sequence>MKKVKLLPLLCLLIVGLSSYTRTDTLKSRSAKMKQFSLLVRVPLTYGSEQAQAVNPLWDKLIAEWKSKGAYVISFAFPGESYTVSGAEKAVKKEAVLSGNLKAVSNIVLQADKVETALDLAKQCPILRYGGTVEVREIPKSILVDK</sequence>
<dbReference type="RefSeq" id="WP_191004391.1">
    <property type="nucleotide sequence ID" value="NZ_JACXAD010000006.1"/>
</dbReference>
<evidence type="ECO:0000313" key="2">
    <source>
        <dbReference type="EMBL" id="MBD2767566.1"/>
    </source>
</evidence>
<evidence type="ECO:0000256" key="1">
    <source>
        <dbReference type="SAM" id="SignalP"/>
    </source>
</evidence>
<keyword evidence="1" id="KW-0732">Signal</keyword>
<gene>
    <name evidence="2" type="ORF">IC235_06640</name>
</gene>
<dbReference type="Gene3D" id="3.30.70.1060">
    <property type="entry name" value="Dimeric alpha+beta barrel"/>
    <property type="match status" value="1"/>
</dbReference>
<proteinExistence type="predicted"/>
<name>A0A927BBT9_9BACT</name>
<dbReference type="EMBL" id="JACXAD010000006">
    <property type="protein sequence ID" value="MBD2767566.1"/>
    <property type="molecule type" value="Genomic_DNA"/>
</dbReference>
<feature type="chain" id="PRO_5037931710" description="YCII-related domain-containing protein" evidence="1">
    <location>
        <begin position="24"/>
        <end position="146"/>
    </location>
</feature>
<reference evidence="2" key="1">
    <citation type="submission" date="2020-09" db="EMBL/GenBank/DDBJ databases">
        <authorList>
            <person name="Kim M.K."/>
        </authorList>
    </citation>
    <scope>NUCLEOTIDE SEQUENCE</scope>
    <source>
        <strain evidence="2">BT664</strain>
    </source>
</reference>
<evidence type="ECO:0000313" key="3">
    <source>
        <dbReference type="Proteomes" id="UP000612233"/>
    </source>
</evidence>